<dbReference type="Proteomes" id="UP001150907">
    <property type="component" value="Unassembled WGS sequence"/>
</dbReference>
<proteinExistence type="predicted"/>
<dbReference type="OrthoDB" id="195089at2759"/>
<sequence>WTARLVVELFSKYSRFGDILVSRCLSEDRRKKVIGSVSDLSLMSLDSVLRVLRLVLPDKQRAGNDAHPLNEDPDTDRRWYSSRAEMAVLWSANQSFVRHLLEVALARIQRRPSTISLGGGSNAGNSVVGALPGMFAVLEMAYIVYSGVLSYYATQSNDSAADEERAADPVLPVYLRAKGAARGRSVVLLSAEILVACMSQLVSMGGCLDRLAVAVIQPTLERFAGPSQGPTADSNATECVALLLAALRRVVSALLRQRPVAARESAAVLSAVQLLTGRLAEVALAGDGERRQQSRQAAWRCLRQTAEWTVGLMGGAVPGDLGLMKCLLSQLTACQAFLRAPGEEEDNDAPMAALMRSGHRRPDKAELGPLSHLIERICATSRLHIREARARHGSADDDEDGEDEDEDVCEHDRQIFTLRAVAALVALI</sequence>
<gene>
    <name evidence="2" type="ORF">H4R26_005863</name>
</gene>
<organism evidence="2 3">
    <name type="scientific">Coemansia thaxteri</name>
    <dbReference type="NCBI Taxonomy" id="2663907"/>
    <lineage>
        <taxon>Eukaryota</taxon>
        <taxon>Fungi</taxon>
        <taxon>Fungi incertae sedis</taxon>
        <taxon>Zoopagomycota</taxon>
        <taxon>Kickxellomycotina</taxon>
        <taxon>Kickxellomycetes</taxon>
        <taxon>Kickxellales</taxon>
        <taxon>Kickxellaceae</taxon>
        <taxon>Coemansia</taxon>
    </lineage>
</organism>
<reference evidence="2" key="1">
    <citation type="submission" date="2022-07" db="EMBL/GenBank/DDBJ databases">
        <title>Phylogenomic reconstructions and comparative analyses of Kickxellomycotina fungi.</title>
        <authorList>
            <person name="Reynolds N.K."/>
            <person name="Stajich J.E."/>
            <person name="Barry K."/>
            <person name="Grigoriev I.V."/>
            <person name="Crous P."/>
            <person name="Smith M.E."/>
        </authorList>
    </citation>
    <scope>NUCLEOTIDE SEQUENCE</scope>
    <source>
        <strain evidence="2">IMI 214461</strain>
    </source>
</reference>
<dbReference type="EMBL" id="JANBQF010001386">
    <property type="protein sequence ID" value="KAJ1997349.1"/>
    <property type="molecule type" value="Genomic_DNA"/>
</dbReference>
<feature type="region of interest" description="Disordered" evidence="1">
    <location>
        <begin position="389"/>
        <end position="408"/>
    </location>
</feature>
<name>A0A9W8B8I6_9FUNG</name>
<evidence type="ECO:0000256" key="1">
    <source>
        <dbReference type="SAM" id="MobiDB-lite"/>
    </source>
</evidence>
<feature type="non-terminal residue" evidence="2">
    <location>
        <position position="1"/>
    </location>
</feature>
<protein>
    <submittedName>
        <fullName evidence="2">Uncharacterized protein</fullName>
    </submittedName>
</protein>
<evidence type="ECO:0000313" key="2">
    <source>
        <dbReference type="EMBL" id="KAJ1997349.1"/>
    </source>
</evidence>
<evidence type="ECO:0000313" key="3">
    <source>
        <dbReference type="Proteomes" id="UP001150907"/>
    </source>
</evidence>
<dbReference type="AlphaFoldDB" id="A0A9W8B8I6"/>
<accession>A0A9W8B8I6</accession>
<comment type="caution">
    <text evidence="2">The sequence shown here is derived from an EMBL/GenBank/DDBJ whole genome shotgun (WGS) entry which is preliminary data.</text>
</comment>
<feature type="non-terminal residue" evidence="2">
    <location>
        <position position="428"/>
    </location>
</feature>
<feature type="compositionally biased region" description="Acidic residues" evidence="1">
    <location>
        <begin position="396"/>
        <end position="408"/>
    </location>
</feature>
<keyword evidence="3" id="KW-1185">Reference proteome</keyword>